<keyword evidence="18" id="KW-1185">Reference proteome</keyword>
<evidence type="ECO:0000256" key="11">
    <source>
        <dbReference type="ARBA" id="ARBA00023136"/>
    </source>
</evidence>
<protein>
    <recommendedName>
        <fullName evidence="16">Hexosyltransferase</fullName>
        <ecNumber evidence="16">2.4.1.-</ecNumber>
    </recommendedName>
</protein>
<evidence type="ECO:0000256" key="9">
    <source>
        <dbReference type="ARBA" id="ARBA00022989"/>
    </source>
</evidence>
<comment type="subcellular location">
    <subcellularLocation>
        <location evidence="2 16">Golgi apparatus membrane</location>
        <topology evidence="2 16">Single-pass type II membrane protein</topology>
    </subcellularLocation>
</comment>
<keyword evidence="8 16" id="KW-0735">Signal-anchor</keyword>
<dbReference type="AlphaFoldDB" id="A0A8T2P9I5"/>
<evidence type="ECO:0000256" key="4">
    <source>
        <dbReference type="ARBA" id="ARBA00008661"/>
    </source>
</evidence>
<dbReference type="GO" id="GO:0030311">
    <property type="term" value="P:poly-N-acetyllactosamine biosynthetic process"/>
    <property type="evidence" value="ECO:0007669"/>
    <property type="project" value="TreeGrafter"/>
</dbReference>
<evidence type="ECO:0000256" key="13">
    <source>
        <dbReference type="ARBA" id="ARBA00023211"/>
    </source>
</evidence>
<dbReference type="OrthoDB" id="5957813at2759"/>
<dbReference type="Gene3D" id="3.90.550.50">
    <property type="match status" value="1"/>
</dbReference>
<evidence type="ECO:0000256" key="1">
    <source>
        <dbReference type="ARBA" id="ARBA00001936"/>
    </source>
</evidence>
<gene>
    <name evidence="17" type="ORF">JZ751_002111</name>
</gene>
<evidence type="ECO:0000256" key="6">
    <source>
        <dbReference type="ARBA" id="ARBA00022679"/>
    </source>
</evidence>
<keyword evidence="9 16" id="KW-1133">Transmembrane helix</keyword>
<keyword evidence="10 16" id="KW-0333">Golgi apparatus</keyword>
<accession>A0A8T2P9I5</accession>
<keyword evidence="6" id="KW-0808">Transferase</keyword>
<comment type="cofactor">
    <cofactor evidence="1">
        <name>Mn(2+)</name>
        <dbReference type="ChEBI" id="CHEBI:29035"/>
    </cofactor>
</comment>
<evidence type="ECO:0000256" key="16">
    <source>
        <dbReference type="RuleBase" id="RU363063"/>
    </source>
</evidence>
<keyword evidence="12" id="KW-0325">Glycoprotein</keyword>
<reference evidence="17" key="1">
    <citation type="thesis" date="2021" institute="BYU ScholarsArchive" country="Provo, UT, USA">
        <title>Applications of and Algorithms for Genome Assembly and Genomic Analyses with an Emphasis on Marine Teleosts.</title>
        <authorList>
            <person name="Pickett B.D."/>
        </authorList>
    </citation>
    <scope>NUCLEOTIDE SEQUENCE</scope>
    <source>
        <strain evidence="17">HI-2016</strain>
    </source>
</reference>
<dbReference type="GO" id="GO:0008532">
    <property type="term" value="F:N-acetyllactosaminide beta-1,3-N-acetylglucosaminyltransferase activity"/>
    <property type="evidence" value="ECO:0007669"/>
    <property type="project" value="UniProtKB-EC"/>
</dbReference>
<comment type="caution">
    <text evidence="17">The sequence shown here is derived from an EMBL/GenBank/DDBJ whole genome shotgun (WGS) entry which is preliminary data.</text>
</comment>
<dbReference type="PANTHER" id="PTHR11214:SF87">
    <property type="entry name" value="UDP-GLCNAC:BETAGAL BETA-1,3-N-ACETYLGLUCOSAMINYLTRANSFERASE 8"/>
    <property type="match status" value="1"/>
</dbReference>
<dbReference type="EMBL" id="JAFBMS010000011">
    <property type="protein sequence ID" value="KAG9348376.1"/>
    <property type="molecule type" value="Genomic_DNA"/>
</dbReference>
<evidence type="ECO:0000256" key="5">
    <source>
        <dbReference type="ARBA" id="ARBA00022676"/>
    </source>
</evidence>
<comment type="pathway">
    <text evidence="3">Protein modification; protein glycosylation.</text>
</comment>
<name>A0A8T2P9I5_9TELE</name>
<evidence type="ECO:0000256" key="2">
    <source>
        <dbReference type="ARBA" id="ARBA00004323"/>
    </source>
</evidence>
<evidence type="ECO:0000256" key="7">
    <source>
        <dbReference type="ARBA" id="ARBA00022692"/>
    </source>
</evidence>
<sequence length="452" mass="51013">MRQSKFFVAVVLTSSLILIFFYSSLNLQETNRQRPFAEVVDSGPPRGPINVPVLSQNASVAASLVYQDITNTPTPKPMANTKQRQSEIFPVLISSSFRQAILHSNGYWKRRQHRLLEQIDSGVLGTMGVTTVENKNKEMLGRSYCSMASEEELRINIQDFGSYPALYQDFLRGMECRDPPILIDQPDKCAPEDHGGRTFLLFAIKSVPKNFERRQVVRQTWGQEGLHEGGMRVRTVFLLGRPPPVDPDLAALLTFEAQHFGDILQWDFQESLYNLSLKENAFLVWAVRRCPRVSFIFKGDDDVFANTPAMLAYLLSLPRVKADKLYAGHVVTNASPFRDAKSKYYVPQTFYEGGYPAYAGGGGFVFSGSLLGPLLRLSQFIPFFPIDDVYTGMCFQALGIAPEAHKGFQTFDIREQDRGNACAHRNLIVVHQRSPQQTLQLWKDMHSPLLTC</sequence>
<dbReference type="GO" id="GO:0016262">
    <property type="term" value="F:protein N-acetylglucosaminyltransferase activity"/>
    <property type="evidence" value="ECO:0007669"/>
    <property type="project" value="TreeGrafter"/>
</dbReference>
<dbReference type="Pfam" id="PF01762">
    <property type="entry name" value="Galactosyl_T"/>
    <property type="match status" value="1"/>
</dbReference>
<dbReference type="GO" id="GO:0000139">
    <property type="term" value="C:Golgi membrane"/>
    <property type="evidence" value="ECO:0007669"/>
    <property type="project" value="UniProtKB-SubCell"/>
</dbReference>
<dbReference type="Proteomes" id="UP000824540">
    <property type="component" value="Unassembled WGS sequence"/>
</dbReference>
<keyword evidence="11 16" id="KW-0472">Membrane</keyword>
<dbReference type="GO" id="GO:0006493">
    <property type="term" value="P:protein O-linked glycosylation"/>
    <property type="evidence" value="ECO:0007669"/>
    <property type="project" value="TreeGrafter"/>
</dbReference>
<dbReference type="EC" id="2.4.1.-" evidence="16"/>
<comment type="similarity">
    <text evidence="4 16">Belongs to the glycosyltransferase 31 family.</text>
</comment>
<evidence type="ECO:0000256" key="14">
    <source>
        <dbReference type="ARBA" id="ARBA00050470"/>
    </source>
</evidence>
<evidence type="ECO:0000256" key="3">
    <source>
        <dbReference type="ARBA" id="ARBA00004922"/>
    </source>
</evidence>
<dbReference type="FunFam" id="3.90.550.50:FF:000010">
    <property type="entry name" value="Hexosyltransferase"/>
    <property type="match status" value="1"/>
</dbReference>
<comment type="catalytic activity">
    <reaction evidence="14">
        <text>a beta-D-galactosyl-(1-&gt;4)-N-acetyl-beta-D-glucosaminyl derivative + UDP-N-acetyl-alpha-D-glucosamine = an N-acetyl-beta-D-glucosaminyl-(1-&gt;3)-beta-D-galactosyl-(1-&gt;4)-N-acetyl-beta-D-glucosaminyl derivative + UDP + H(+)</text>
        <dbReference type="Rhea" id="RHEA:14389"/>
        <dbReference type="ChEBI" id="CHEBI:15378"/>
        <dbReference type="ChEBI" id="CHEBI:57705"/>
        <dbReference type="ChEBI" id="CHEBI:58223"/>
        <dbReference type="ChEBI" id="CHEBI:133507"/>
        <dbReference type="ChEBI" id="CHEBI:134090"/>
        <dbReference type="EC" id="2.4.1.149"/>
    </reaction>
</comment>
<keyword evidence="13" id="KW-0464">Manganese</keyword>
<organism evidence="17 18">
    <name type="scientific">Albula glossodonta</name>
    <name type="common">roundjaw bonefish</name>
    <dbReference type="NCBI Taxonomy" id="121402"/>
    <lineage>
        <taxon>Eukaryota</taxon>
        <taxon>Metazoa</taxon>
        <taxon>Chordata</taxon>
        <taxon>Craniata</taxon>
        <taxon>Vertebrata</taxon>
        <taxon>Euteleostomi</taxon>
        <taxon>Actinopterygii</taxon>
        <taxon>Neopterygii</taxon>
        <taxon>Teleostei</taxon>
        <taxon>Albuliformes</taxon>
        <taxon>Albulidae</taxon>
        <taxon>Albula</taxon>
    </lineage>
</organism>
<dbReference type="InterPro" id="IPR002659">
    <property type="entry name" value="Glyco_trans_31"/>
</dbReference>
<evidence type="ECO:0000256" key="10">
    <source>
        <dbReference type="ARBA" id="ARBA00023034"/>
    </source>
</evidence>
<evidence type="ECO:0000313" key="17">
    <source>
        <dbReference type="EMBL" id="KAG9348376.1"/>
    </source>
</evidence>
<evidence type="ECO:0000256" key="8">
    <source>
        <dbReference type="ARBA" id="ARBA00022968"/>
    </source>
</evidence>
<keyword evidence="7 16" id="KW-0812">Transmembrane</keyword>
<evidence type="ECO:0000256" key="15">
    <source>
        <dbReference type="ARBA" id="ARBA00065824"/>
    </source>
</evidence>
<dbReference type="PANTHER" id="PTHR11214">
    <property type="entry name" value="BETA-1,3-N-ACETYLGLUCOSAMINYLTRANSFERASE"/>
    <property type="match status" value="1"/>
</dbReference>
<proteinExistence type="inferred from homology"/>
<evidence type="ECO:0000256" key="12">
    <source>
        <dbReference type="ARBA" id="ARBA00023180"/>
    </source>
</evidence>
<keyword evidence="5 16" id="KW-0328">Glycosyltransferase</keyword>
<evidence type="ECO:0000313" key="18">
    <source>
        <dbReference type="Proteomes" id="UP000824540"/>
    </source>
</evidence>
<feature type="transmembrane region" description="Helical" evidence="16">
    <location>
        <begin position="6"/>
        <end position="25"/>
    </location>
</feature>
<comment type="subunit">
    <text evidence="15">Interacts with B3GNT8; this interaction greatly increases B3GNT2 catalytic activity, independently of B3GNT8 enzymatic activity.</text>
</comment>